<sequence length="358" mass="39811">MSTTTAITGLDDGRDHSNRQGMFLAVIITFTSISTIMVFLRVYTRAVIVRSFGKDDWAIIASMVLMVTFYVHYGFLGYHVWDFVLSPERNRVYRKLQITNQLLYNPVLTLCKTSILLFYQRISPSAPFQRCIWGTMAVVISLAISVFFADLMQCTPIPFFWDKTILGGTCIDGVAFYFGTAGISTFTDMWILVMPMPMVWGLHLPLRQRVIIMVLFALGGVVCVMSVLRLVTFQKLYFVTKDPSYSDASLWSPLECNMAIICASIPSYRPLISHYFPNLLSGGASRSGGSGSEGVTGNSSSALNPRRQNANAFSLAEMGSSGRSHGLQKLGDNDSEEEIIHHTGEIKAYGADERKSNF</sequence>
<reference evidence="9 10" key="1">
    <citation type="submission" date="2024-02" db="EMBL/GenBank/DDBJ databases">
        <title>Discinaceae phylogenomics.</title>
        <authorList>
            <person name="Dirks A.C."/>
            <person name="James T.Y."/>
        </authorList>
    </citation>
    <scope>NUCLEOTIDE SEQUENCE [LARGE SCALE GENOMIC DNA]</scope>
    <source>
        <strain evidence="9 10">ACD0624</strain>
    </source>
</reference>
<feature type="transmembrane region" description="Helical" evidence="7">
    <location>
        <begin position="21"/>
        <end position="42"/>
    </location>
</feature>
<dbReference type="Pfam" id="PF20684">
    <property type="entry name" value="Fung_rhodopsin"/>
    <property type="match status" value="1"/>
</dbReference>
<protein>
    <recommendedName>
        <fullName evidence="8">Rhodopsin domain-containing protein</fullName>
    </recommendedName>
</protein>
<dbReference type="InterPro" id="IPR052337">
    <property type="entry name" value="SAT4-like"/>
</dbReference>
<name>A0ABR3G9L0_9PEZI</name>
<keyword evidence="2 7" id="KW-0812">Transmembrane</keyword>
<feature type="transmembrane region" description="Helical" evidence="7">
    <location>
        <begin position="164"/>
        <end position="191"/>
    </location>
</feature>
<evidence type="ECO:0000256" key="5">
    <source>
        <dbReference type="ARBA" id="ARBA00038359"/>
    </source>
</evidence>
<dbReference type="InterPro" id="IPR049326">
    <property type="entry name" value="Rhodopsin_dom_fungi"/>
</dbReference>
<evidence type="ECO:0000313" key="9">
    <source>
        <dbReference type="EMBL" id="KAL0632631.1"/>
    </source>
</evidence>
<feature type="region of interest" description="Disordered" evidence="6">
    <location>
        <begin position="319"/>
        <end position="358"/>
    </location>
</feature>
<organism evidence="9 10">
    <name type="scientific">Discina gigas</name>
    <dbReference type="NCBI Taxonomy" id="1032678"/>
    <lineage>
        <taxon>Eukaryota</taxon>
        <taxon>Fungi</taxon>
        <taxon>Dikarya</taxon>
        <taxon>Ascomycota</taxon>
        <taxon>Pezizomycotina</taxon>
        <taxon>Pezizomycetes</taxon>
        <taxon>Pezizales</taxon>
        <taxon>Discinaceae</taxon>
        <taxon>Discina</taxon>
    </lineage>
</organism>
<feature type="domain" description="Rhodopsin" evidence="8">
    <location>
        <begin position="40"/>
        <end position="273"/>
    </location>
</feature>
<proteinExistence type="inferred from homology"/>
<keyword evidence="3 7" id="KW-1133">Transmembrane helix</keyword>
<evidence type="ECO:0000256" key="2">
    <source>
        <dbReference type="ARBA" id="ARBA00022692"/>
    </source>
</evidence>
<keyword evidence="4 7" id="KW-0472">Membrane</keyword>
<keyword evidence="10" id="KW-1185">Reference proteome</keyword>
<evidence type="ECO:0000256" key="4">
    <source>
        <dbReference type="ARBA" id="ARBA00023136"/>
    </source>
</evidence>
<dbReference type="EMBL" id="JBBBZM010000159">
    <property type="protein sequence ID" value="KAL0632631.1"/>
    <property type="molecule type" value="Genomic_DNA"/>
</dbReference>
<comment type="caution">
    <text evidence="9">The sequence shown here is derived from an EMBL/GenBank/DDBJ whole genome shotgun (WGS) entry which is preliminary data.</text>
</comment>
<dbReference type="Proteomes" id="UP001447188">
    <property type="component" value="Unassembled WGS sequence"/>
</dbReference>
<comment type="similarity">
    <text evidence="5">Belongs to the SAT4 family.</text>
</comment>
<dbReference type="PANTHER" id="PTHR33048:SF47">
    <property type="entry name" value="INTEGRAL MEMBRANE PROTEIN-RELATED"/>
    <property type="match status" value="1"/>
</dbReference>
<feature type="transmembrane region" description="Helical" evidence="7">
    <location>
        <begin position="132"/>
        <end position="152"/>
    </location>
</feature>
<feature type="transmembrane region" description="Helical" evidence="7">
    <location>
        <begin position="211"/>
        <end position="231"/>
    </location>
</feature>
<evidence type="ECO:0000259" key="8">
    <source>
        <dbReference type="Pfam" id="PF20684"/>
    </source>
</evidence>
<feature type="transmembrane region" description="Helical" evidence="7">
    <location>
        <begin position="57"/>
        <end position="81"/>
    </location>
</feature>
<evidence type="ECO:0000256" key="7">
    <source>
        <dbReference type="SAM" id="Phobius"/>
    </source>
</evidence>
<evidence type="ECO:0000313" key="10">
    <source>
        <dbReference type="Proteomes" id="UP001447188"/>
    </source>
</evidence>
<evidence type="ECO:0000256" key="6">
    <source>
        <dbReference type="SAM" id="MobiDB-lite"/>
    </source>
</evidence>
<feature type="transmembrane region" description="Helical" evidence="7">
    <location>
        <begin position="102"/>
        <end position="120"/>
    </location>
</feature>
<accession>A0ABR3G9L0</accession>
<evidence type="ECO:0000256" key="1">
    <source>
        <dbReference type="ARBA" id="ARBA00004141"/>
    </source>
</evidence>
<evidence type="ECO:0000256" key="3">
    <source>
        <dbReference type="ARBA" id="ARBA00022989"/>
    </source>
</evidence>
<dbReference type="PANTHER" id="PTHR33048">
    <property type="entry name" value="PTH11-LIKE INTEGRAL MEMBRANE PROTEIN (AFU_ORTHOLOGUE AFUA_5G11245)"/>
    <property type="match status" value="1"/>
</dbReference>
<comment type="subcellular location">
    <subcellularLocation>
        <location evidence="1">Membrane</location>
        <topology evidence="1">Multi-pass membrane protein</topology>
    </subcellularLocation>
</comment>
<feature type="compositionally biased region" description="Basic and acidic residues" evidence="6">
    <location>
        <begin position="338"/>
        <end position="358"/>
    </location>
</feature>
<gene>
    <name evidence="9" type="ORF">Q9L58_008479</name>
</gene>